<organism evidence="3 4">
    <name type="scientific">Triparma verrucosa</name>
    <dbReference type="NCBI Taxonomy" id="1606542"/>
    <lineage>
        <taxon>Eukaryota</taxon>
        <taxon>Sar</taxon>
        <taxon>Stramenopiles</taxon>
        <taxon>Ochrophyta</taxon>
        <taxon>Bolidophyceae</taxon>
        <taxon>Parmales</taxon>
        <taxon>Triparmaceae</taxon>
        <taxon>Triparma</taxon>
    </lineage>
</organism>
<dbReference type="AlphaFoldDB" id="A0A9W6Z7J7"/>
<feature type="transmembrane region" description="Helical" evidence="1">
    <location>
        <begin position="109"/>
        <end position="133"/>
    </location>
</feature>
<gene>
    <name evidence="3" type="ORF">TrVE_jg4022</name>
</gene>
<proteinExistence type="predicted"/>
<keyword evidence="2" id="KW-0732">Signal</keyword>
<dbReference type="Proteomes" id="UP001165160">
    <property type="component" value="Unassembled WGS sequence"/>
</dbReference>
<comment type="caution">
    <text evidence="3">The sequence shown here is derived from an EMBL/GenBank/DDBJ whole genome shotgun (WGS) entry which is preliminary data.</text>
</comment>
<name>A0A9W6Z7J7_9STRA</name>
<accession>A0A9W6Z7J7</accession>
<evidence type="ECO:0000256" key="2">
    <source>
        <dbReference type="SAM" id="SignalP"/>
    </source>
</evidence>
<evidence type="ECO:0000313" key="3">
    <source>
        <dbReference type="EMBL" id="GMH48839.1"/>
    </source>
</evidence>
<evidence type="ECO:0000256" key="1">
    <source>
        <dbReference type="SAM" id="Phobius"/>
    </source>
</evidence>
<sequence>MHRVLQPFPPLLLLLVVITSVPSSYPFLLPPRPQLQPPLHPPTSLNSLHPIPPLLPPPQPTLSQLYYYSPLPPPPSLNLPTPHSISPTYTSQILFESISITVLGLWTSYFLSFLIGPLISIVLGTFFLFYPVFSSYIKASARNFGWEYHEQSVFIGVVEDVYKGKIRIVDCEERVLKVNIPPHEKSSLKIGDVVSTVVGEGKEVRNSEVYCWRNGRRVGEYFDLEEYVWEDIVDEFEEEGRMELKLWKKRRKEKQLKKKRMENA</sequence>
<evidence type="ECO:0008006" key="5">
    <source>
        <dbReference type="Google" id="ProtNLM"/>
    </source>
</evidence>
<dbReference type="EMBL" id="BRXX01000587">
    <property type="protein sequence ID" value="GMH48839.1"/>
    <property type="molecule type" value="Genomic_DNA"/>
</dbReference>
<protein>
    <recommendedName>
        <fullName evidence="5">S1 motif domain-containing protein</fullName>
    </recommendedName>
</protein>
<keyword evidence="1" id="KW-0812">Transmembrane</keyword>
<reference evidence="4" key="1">
    <citation type="journal article" date="2023" name="Commun. Biol.">
        <title>Genome analysis of Parmales, the sister group of diatoms, reveals the evolutionary specialization of diatoms from phago-mixotrophs to photoautotrophs.</title>
        <authorList>
            <person name="Ban H."/>
            <person name="Sato S."/>
            <person name="Yoshikawa S."/>
            <person name="Yamada K."/>
            <person name="Nakamura Y."/>
            <person name="Ichinomiya M."/>
            <person name="Sato N."/>
            <person name="Blanc-Mathieu R."/>
            <person name="Endo H."/>
            <person name="Kuwata A."/>
            <person name="Ogata H."/>
        </authorList>
    </citation>
    <scope>NUCLEOTIDE SEQUENCE [LARGE SCALE GENOMIC DNA]</scope>
    <source>
        <strain evidence="4">NIES 3699</strain>
    </source>
</reference>
<feature type="chain" id="PRO_5040823970" description="S1 motif domain-containing protein" evidence="2">
    <location>
        <begin position="24"/>
        <end position="264"/>
    </location>
</feature>
<keyword evidence="1" id="KW-0472">Membrane</keyword>
<keyword evidence="1" id="KW-1133">Transmembrane helix</keyword>
<keyword evidence="4" id="KW-1185">Reference proteome</keyword>
<feature type="signal peptide" evidence="2">
    <location>
        <begin position="1"/>
        <end position="23"/>
    </location>
</feature>
<evidence type="ECO:0000313" key="4">
    <source>
        <dbReference type="Proteomes" id="UP001165160"/>
    </source>
</evidence>